<dbReference type="InterPro" id="IPR013010">
    <property type="entry name" value="Znf_SIAH"/>
</dbReference>
<sequence>MLSKIYLCPTDKKHSCSWEGSCNDIVDHFNEEHDDLISYSNTIRINLSYSSESYLLLFDTEIYLLQTRTMDDQLQIFLRYLGPPKMAAHLKYDISIECDNKRLDNHNIQLQDNYFAISLECIQTYFGDTAHIYCGIFIQKTLESTSSDDGVDLDDDKSINASADSVSGTLPVELDYNGLISRQTDGISIRSGSVSLPKKRLRSEADDRTTIWYEKEDPRSHSNLQRSSSCITSSKIRAATRTGSTLRAINETDLDVELHCSNCHEHLSLPIFLCKNRHNICQICYRDEKFCKICDKDITADRNIELEKRSEGHSYVCRYKLNGCPETHVYPNIRIHEINCMFCVYTCPMDQCGYKNSYKPMVTHLNLIHSSVKILESFIAVFAKYTELFLVNERLGIFYCSVRIVENDKVIWTAKFSGPPQRKFFCELKFKNKSIKRPTLLTKIGDHYVIELLISEMKDLKVKTKNSILTITGS</sequence>
<dbReference type="PROSITE" id="PS51081">
    <property type="entry name" value="ZF_SIAH"/>
    <property type="match status" value="1"/>
</dbReference>
<keyword evidence="2 4" id="KW-0863">Zinc-finger</keyword>
<dbReference type="Proteomes" id="UP000625711">
    <property type="component" value="Unassembled WGS sequence"/>
</dbReference>
<evidence type="ECO:0000256" key="2">
    <source>
        <dbReference type="ARBA" id="ARBA00022771"/>
    </source>
</evidence>
<feature type="domain" description="SIAH-type" evidence="5">
    <location>
        <begin position="312"/>
        <end position="370"/>
    </location>
</feature>
<keyword evidence="1" id="KW-0479">Metal-binding</keyword>
<evidence type="ECO:0000256" key="1">
    <source>
        <dbReference type="ARBA" id="ARBA00022723"/>
    </source>
</evidence>
<evidence type="ECO:0000313" key="7">
    <source>
        <dbReference type="Proteomes" id="UP000625711"/>
    </source>
</evidence>
<dbReference type="GO" id="GO:0061630">
    <property type="term" value="F:ubiquitin protein ligase activity"/>
    <property type="evidence" value="ECO:0007669"/>
    <property type="project" value="TreeGrafter"/>
</dbReference>
<organism evidence="6 7">
    <name type="scientific">Rhynchophorus ferrugineus</name>
    <name type="common">Red palm weevil</name>
    <name type="synonym">Curculio ferrugineus</name>
    <dbReference type="NCBI Taxonomy" id="354439"/>
    <lineage>
        <taxon>Eukaryota</taxon>
        <taxon>Metazoa</taxon>
        <taxon>Ecdysozoa</taxon>
        <taxon>Arthropoda</taxon>
        <taxon>Hexapoda</taxon>
        <taxon>Insecta</taxon>
        <taxon>Pterygota</taxon>
        <taxon>Neoptera</taxon>
        <taxon>Endopterygota</taxon>
        <taxon>Coleoptera</taxon>
        <taxon>Polyphaga</taxon>
        <taxon>Cucujiformia</taxon>
        <taxon>Curculionidae</taxon>
        <taxon>Dryophthorinae</taxon>
        <taxon>Rhynchophorus</taxon>
    </lineage>
</organism>
<dbReference type="Pfam" id="PF21361">
    <property type="entry name" value="Sina_ZnF"/>
    <property type="match status" value="1"/>
</dbReference>
<dbReference type="InterPro" id="IPR013083">
    <property type="entry name" value="Znf_RING/FYVE/PHD"/>
</dbReference>
<reference evidence="6" key="1">
    <citation type="submission" date="2020-08" db="EMBL/GenBank/DDBJ databases">
        <title>Genome sequencing and assembly of the red palm weevil Rhynchophorus ferrugineus.</title>
        <authorList>
            <person name="Dias G.B."/>
            <person name="Bergman C.M."/>
            <person name="Manee M."/>
        </authorList>
    </citation>
    <scope>NUCLEOTIDE SEQUENCE</scope>
    <source>
        <strain evidence="6">AA-2017</strain>
        <tissue evidence="6">Whole larva</tissue>
    </source>
</reference>
<dbReference type="GO" id="GO:0031624">
    <property type="term" value="F:ubiquitin conjugating enzyme binding"/>
    <property type="evidence" value="ECO:0007669"/>
    <property type="project" value="TreeGrafter"/>
</dbReference>
<dbReference type="GO" id="GO:0008270">
    <property type="term" value="F:zinc ion binding"/>
    <property type="evidence" value="ECO:0007669"/>
    <property type="project" value="UniProtKB-KW"/>
</dbReference>
<dbReference type="GO" id="GO:0016567">
    <property type="term" value="P:protein ubiquitination"/>
    <property type="evidence" value="ECO:0007669"/>
    <property type="project" value="UniProtKB-UniPathway"/>
</dbReference>
<dbReference type="PANTHER" id="PTHR45877">
    <property type="entry name" value="E3 UBIQUITIN-PROTEIN LIGASE SIAH2"/>
    <property type="match status" value="1"/>
</dbReference>
<evidence type="ECO:0000256" key="3">
    <source>
        <dbReference type="ARBA" id="ARBA00022833"/>
    </source>
</evidence>
<dbReference type="InterPro" id="IPR004162">
    <property type="entry name" value="SINA-like_animal"/>
</dbReference>
<gene>
    <name evidence="6" type="ORF">GWI33_002789</name>
</gene>
<dbReference type="AlphaFoldDB" id="A0A834IM45"/>
<evidence type="ECO:0000313" key="6">
    <source>
        <dbReference type="EMBL" id="KAF7282349.1"/>
    </source>
</evidence>
<dbReference type="GO" id="GO:0005737">
    <property type="term" value="C:cytoplasm"/>
    <property type="evidence" value="ECO:0007669"/>
    <property type="project" value="TreeGrafter"/>
</dbReference>
<evidence type="ECO:0000259" key="5">
    <source>
        <dbReference type="PROSITE" id="PS51081"/>
    </source>
</evidence>
<dbReference type="GO" id="GO:0043161">
    <property type="term" value="P:proteasome-mediated ubiquitin-dependent protein catabolic process"/>
    <property type="evidence" value="ECO:0007669"/>
    <property type="project" value="TreeGrafter"/>
</dbReference>
<keyword evidence="7" id="KW-1185">Reference proteome</keyword>
<dbReference type="UniPathway" id="UPA00143"/>
<dbReference type="Gene3D" id="3.30.160.60">
    <property type="entry name" value="Classic Zinc Finger"/>
    <property type="match status" value="1"/>
</dbReference>
<accession>A0A834IM45</accession>
<protein>
    <recommendedName>
        <fullName evidence="5">SIAH-type domain-containing protein</fullName>
    </recommendedName>
</protein>
<dbReference type="PANTHER" id="PTHR45877:SF2">
    <property type="entry name" value="E3 UBIQUITIN-PROTEIN LIGASE SINA-RELATED"/>
    <property type="match status" value="1"/>
</dbReference>
<dbReference type="SUPFAM" id="SSF49599">
    <property type="entry name" value="TRAF domain-like"/>
    <property type="match status" value="1"/>
</dbReference>
<keyword evidence="3" id="KW-0862">Zinc</keyword>
<dbReference type="OrthoDB" id="4788989at2759"/>
<proteinExistence type="predicted"/>
<dbReference type="Gene3D" id="3.30.40.10">
    <property type="entry name" value="Zinc/RING finger domain, C3HC4 (zinc finger)"/>
    <property type="match status" value="1"/>
</dbReference>
<comment type="caution">
    <text evidence="6">The sequence shown here is derived from an EMBL/GenBank/DDBJ whole genome shotgun (WGS) entry which is preliminary data.</text>
</comment>
<name>A0A834IM45_RHYFE</name>
<evidence type="ECO:0000256" key="4">
    <source>
        <dbReference type="PROSITE-ProRule" id="PRU00455"/>
    </source>
</evidence>
<dbReference type="EMBL" id="JAACXV010000178">
    <property type="protein sequence ID" value="KAF7282349.1"/>
    <property type="molecule type" value="Genomic_DNA"/>
</dbReference>